<evidence type="ECO:0000256" key="2">
    <source>
        <dbReference type="ARBA" id="ARBA00012587"/>
    </source>
</evidence>
<sequence length="401" mass="42053">MAASRSTSIAAIAAAAAFLVVPAQAAEPLRFGEAVLEPLALTSLPGFAADDQAAALDAFRLTCNAPLAALSQLAGVHGSTTDLAAACEAARAIPRENARAFFESTFTAYRVTRPARAIESERHAGFLTGYFEPELTASLIPAPGFTAAALGRPDDLVAIEPGQTPPGLDPSLRFARKTPTGFEPYPDRAAIEDGALGDHAKPVLWLRDPVDLFVLQVQGSGRVRLPDGRSLRVRYDGKNGRPYSSVVKTIVTEGHLPLEGLTFARWAGWLRAHPAEARRLMRTNAAYVFFKVEEATDVALGPPGGAGVPLTPGRSLAVDATLWRYGLPFWLDGQLSPDAGQRGRLVVAQDTGSAIVGPARGDLYLGTGDAAGAAAGNLRHAISFVVLLPKPSAPPASADAR</sequence>
<gene>
    <name evidence="8" type="primary">mltA</name>
    <name evidence="8" type="ORF">GCM10007884_12040</name>
    <name evidence="9" type="ORF">GGR33_001326</name>
</gene>
<feature type="domain" description="Lytic transglycosylase MltA" evidence="7">
    <location>
        <begin position="134"/>
        <end position="291"/>
    </location>
</feature>
<comment type="caution">
    <text evidence="9">The sequence shown here is derived from an EMBL/GenBank/DDBJ whole genome shotgun (WGS) entry which is preliminary data.</text>
</comment>
<dbReference type="SUPFAM" id="SSF50685">
    <property type="entry name" value="Barwin-like endoglucanases"/>
    <property type="match status" value="1"/>
</dbReference>
<reference evidence="8" key="4">
    <citation type="submission" date="2023-01" db="EMBL/GenBank/DDBJ databases">
        <title>Draft genome sequence of Methylobacterium brachythecii strain NBRC 107710.</title>
        <authorList>
            <person name="Sun Q."/>
            <person name="Mori K."/>
        </authorList>
    </citation>
    <scope>NUCLEOTIDE SEQUENCE</scope>
    <source>
        <strain evidence="8">NBRC 107710</strain>
    </source>
</reference>
<evidence type="ECO:0000256" key="3">
    <source>
        <dbReference type="ARBA" id="ARBA00023239"/>
    </source>
</evidence>
<dbReference type="GO" id="GO:0009253">
    <property type="term" value="P:peptidoglycan catabolic process"/>
    <property type="evidence" value="ECO:0007669"/>
    <property type="project" value="TreeGrafter"/>
</dbReference>
<keyword evidence="11" id="KW-1185">Reference proteome</keyword>
<evidence type="ECO:0000313" key="8">
    <source>
        <dbReference type="EMBL" id="GLS43219.1"/>
    </source>
</evidence>
<dbReference type="EC" id="4.2.2.n1" evidence="2"/>
<dbReference type="SMART" id="SM00925">
    <property type="entry name" value="MltA"/>
    <property type="match status" value="1"/>
</dbReference>
<dbReference type="PANTHER" id="PTHR30124">
    <property type="entry name" value="MEMBRANE-BOUND LYTIC MUREIN TRANSGLYCOSYLASE A"/>
    <property type="match status" value="1"/>
</dbReference>
<dbReference type="AlphaFoldDB" id="A0A7W6AEJ7"/>
<dbReference type="EMBL" id="BSPG01000004">
    <property type="protein sequence ID" value="GLS43219.1"/>
    <property type="molecule type" value="Genomic_DNA"/>
</dbReference>
<organism evidence="9 10">
    <name type="scientific">Methylobacterium brachythecii</name>
    <dbReference type="NCBI Taxonomy" id="1176177"/>
    <lineage>
        <taxon>Bacteria</taxon>
        <taxon>Pseudomonadati</taxon>
        <taxon>Pseudomonadota</taxon>
        <taxon>Alphaproteobacteria</taxon>
        <taxon>Hyphomicrobiales</taxon>
        <taxon>Methylobacteriaceae</taxon>
        <taxon>Methylobacterium</taxon>
    </lineage>
</organism>
<reference evidence="8" key="1">
    <citation type="journal article" date="2014" name="Int. J. Syst. Evol. Microbiol.">
        <title>Complete genome of a new Firmicutes species belonging to the dominant human colonic microbiota ('Ruminococcus bicirculans') reveals two chromosomes and a selective capacity to utilize plant glucans.</title>
        <authorList>
            <consortium name="NISC Comparative Sequencing Program"/>
            <person name="Wegmann U."/>
            <person name="Louis P."/>
            <person name="Goesmann A."/>
            <person name="Henrissat B."/>
            <person name="Duncan S.H."/>
            <person name="Flint H.J."/>
        </authorList>
    </citation>
    <scope>NUCLEOTIDE SEQUENCE</scope>
    <source>
        <strain evidence="8">NBRC 107710</strain>
    </source>
</reference>
<proteinExistence type="predicted"/>
<keyword evidence="3" id="KW-0456">Lyase</keyword>
<dbReference type="PANTHER" id="PTHR30124:SF0">
    <property type="entry name" value="MEMBRANE-BOUND LYTIC MUREIN TRANSGLYCOSYLASE A"/>
    <property type="match status" value="1"/>
</dbReference>
<name>A0A7W6AEJ7_9HYPH</name>
<dbReference type="Pfam" id="PF06725">
    <property type="entry name" value="3D"/>
    <property type="match status" value="1"/>
</dbReference>
<comment type="catalytic activity">
    <reaction evidence="1">
        <text>Exolytic cleavage of the (1-&gt;4)-beta-glycosidic linkage between N-acetylmuramic acid (MurNAc) and N-acetylglucosamine (GlcNAc) residues in peptidoglycan, from either the reducing or the non-reducing ends of the peptidoglycan chains, with concomitant formation of a 1,6-anhydrobond in the MurNAc residue.</text>
        <dbReference type="EC" id="4.2.2.n1"/>
    </reaction>
</comment>
<evidence type="ECO:0000313" key="9">
    <source>
        <dbReference type="EMBL" id="MBB3901840.1"/>
    </source>
</evidence>
<dbReference type="GO" id="GO:0071555">
    <property type="term" value="P:cell wall organization"/>
    <property type="evidence" value="ECO:0007669"/>
    <property type="project" value="UniProtKB-KW"/>
</dbReference>
<evidence type="ECO:0000259" key="7">
    <source>
        <dbReference type="SMART" id="SM00925"/>
    </source>
</evidence>
<reference evidence="11" key="2">
    <citation type="journal article" date="2019" name="Int. J. Syst. Evol. Microbiol.">
        <title>The Global Catalogue of Microorganisms (GCM) 10K type strain sequencing project: providing services to taxonomists for standard genome sequencing and annotation.</title>
        <authorList>
            <consortium name="The Broad Institute Genomics Platform"/>
            <consortium name="The Broad Institute Genome Sequencing Center for Infectious Disease"/>
            <person name="Wu L."/>
            <person name="Ma J."/>
        </authorList>
    </citation>
    <scope>NUCLEOTIDE SEQUENCE [LARGE SCALE GENOMIC DNA]</scope>
    <source>
        <strain evidence="11">NBRC 107710</strain>
    </source>
</reference>
<dbReference type="InterPro" id="IPR010611">
    <property type="entry name" value="3D_dom"/>
</dbReference>
<evidence type="ECO:0000256" key="1">
    <source>
        <dbReference type="ARBA" id="ARBA00001420"/>
    </source>
</evidence>
<dbReference type="GO" id="GO:0019867">
    <property type="term" value="C:outer membrane"/>
    <property type="evidence" value="ECO:0007669"/>
    <property type="project" value="InterPro"/>
</dbReference>
<evidence type="ECO:0000313" key="11">
    <source>
        <dbReference type="Proteomes" id="UP001156881"/>
    </source>
</evidence>
<dbReference type="Pfam" id="PF03562">
    <property type="entry name" value="MltA"/>
    <property type="match status" value="1"/>
</dbReference>
<dbReference type="GO" id="GO:0004553">
    <property type="term" value="F:hydrolase activity, hydrolyzing O-glycosyl compounds"/>
    <property type="evidence" value="ECO:0007669"/>
    <property type="project" value="InterPro"/>
</dbReference>
<dbReference type="RefSeq" id="WP_183503079.1">
    <property type="nucleotide sequence ID" value="NZ_BSPG01000004.1"/>
</dbReference>
<dbReference type="EMBL" id="JACIDN010000002">
    <property type="protein sequence ID" value="MBB3901840.1"/>
    <property type="molecule type" value="Genomic_DNA"/>
</dbReference>
<dbReference type="Proteomes" id="UP000517759">
    <property type="component" value="Unassembled WGS sequence"/>
</dbReference>
<dbReference type="InterPro" id="IPR036908">
    <property type="entry name" value="RlpA-like_sf"/>
</dbReference>
<evidence type="ECO:0000256" key="4">
    <source>
        <dbReference type="ARBA" id="ARBA00023316"/>
    </source>
</evidence>
<dbReference type="InterPro" id="IPR026044">
    <property type="entry name" value="MltA"/>
</dbReference>
<dbReference type="GO" id="GO:0009254">
    <property type="term" value="P:peptidoglycan turnover"/>
    <property type="evidence" value="ECO:0007669"/>
    <property type="project" value="InterPro"/>
</dbReference>
<evidence type="ECO:0000256" key="6">
    <source>
        <dbReference type="SAM" id="SignalP"/>
    </source>
</evidence>
<feature type="signal peptide" evidence="6">
    <location>
        <begin position="1"/>
        <end position="25"/>
    </location>
</feature>
<dbReference type="CDD" id="cd14668">
    <property type="entry name" value="mlta_B"/>
    <property type="match status" value="1"/>
</dbReference>
<evidence type="ECO:0000256" key="5">
    <source>
        <dbReference type="ARBA" id="ARBA00030918"/>
    </source>
</evidence>
<dbReference type="Gene3D" id="2.40.240.50">
    <property type="entry name" value="Barwin-like endoglucanases"/>
    <property type="match status" value="1"/>
</dbReference>
<keyword evidence="6" id="KW-0732">Signal</keyword>
<evidence type="ECO:0000313" key="10">
    <source>
        <dbReference type="Proteomes" id="UP000517759"/>
    </source>
</evidence>
<dbReference type="GO" id="GO:0008933">
    <property type="term" value="F:peptidoglycan lytic transglycosylase activity"/>
    <property type="evidence" value="ECO:0007669"/>
    <property type="project" value="TreeGrafter"/>
</dbReference>
<dbReference type="Gene3D" id="2.40.40.10">
    <property type="entry name" value="RlpA-like domain"/>
    <property type="match status" value="1"/>
</dbReference>
<dbReference type="CDD" id="cd14485">
    <property type="entry name" value="mltA_like_LT_A"/>
    <property type="match status" value="1"/>
</dbReference>
<dbReference type="InterPro" id="IPR005300">
    <property type="entry name" value="MltA_B"/>
</dbReference>
<dbReference type="PIRSF" id="PIRSF019422">
    <property type="entry name" value="MltA"/>
    <property type="match status" value="1"/>
</dbReference>
<feature type="chain" id="PRO_5030623653" description="peptidoglycan lytic exotransglycosylase" evidence="6">
    <location>
        <begin position="26"/>
        <end position="401"/>
    </location>
</feature>
<accession>A0A7W6AEJ7</accession>
<keyword evidence="4" id="KW-0961">Cell wall biogenesis/degradation</keyword>
<protein>
    <recommendedName>
        <fullName evidence="2">peptidoglycan lytic exotransglycosylase</fullName>
        <ecNumber evidence="2">4.2.2.n1</ecNumber>
    </recommendedName>
    <alternativeName>
        <fullName evidence="5">Murein hydrolase A</fullName>
    </alternativeName>
</protein>
<reference evidence="9 10" key="3">
    <citation type="submission" date="2020-08" db="EMBL/GenBank/DDBJ databases">
        <title>Genomic Encyclopedia of Type Strains, Phase IV (KMG-IV): sequencing the most valuable type-strain genomes for metagenomic binning, comparative biology and taxonomic classification.</title>
        <authorList>
            <person name="Goeker M."/>
        </authorList>
    </citation>
    <scope>NUCLEOTIDE SEQUENCE [LARGE SCALE GENOMIC DNA]</scope>
    <source>
        <strain evidence="9 10">DSM 24105</strain>
    </source>
</reference>
<dbReference type="Proteomes" id="UP001156881">
    <property type="component" value="Unassembled WGS sequence"/>
</dbReference>